<dbReference type="RefSeq" id="WP_309968191.1">
    <property type="nucleotide sequence ID" value="NZ_JAVDWH010000001.1"/>
</dbReference>
<dbReference type="Proteomes" id="UP001257739">
    <property type="component" value="Unassembled WGS sequence"/>
</dbReference>
<dbReference type="InterPro" id="IPR008407">
    <property type="entry name" value="Brnchd-chn_aa_trnsp_AzlD"/>
</dbReference>
<feature type="transmembrane region" description="Helical" evidence="1">
    <location>
        <begin position="39"/>
        <end position="58"/>
    </location>
</feature>
<feature type="transmembrane region" description="Helical" evidence="1">
    <location>
        <begin position="78"/>
        <end position="103"/>
    </location>
</feature>
<dbReference type="Pfam" id="PF05437">
    <property type="entry name" value="AzlD"/>
    <property type="match status" value="1"/>
</dbReference>
<evidence type="ECO:0000313" key="3">
    <source>
        <dbReference type="Proteomes" id="UP001257739"/>
    </source>
</evidence>
<evidence type="ECO:0000313" key="2">
    <source>
        <dbReference type="EMBL" id="MDR7086411.1"/>
    </source>
</evidence>
<comment type="caution">
    <text evidence="2">The sequence shown here is derived from an EMBL/GenBank/DDBJ whole genome shotgun (WGS) entry which is preliminary data.</text>
</comment>
<name>A0ABU1UMK2_9ACTN</name>
<protein>
    <submittedName>
        <fullName evidence="2">Branched-subunit amino acid transport protein</fullName>
    </submittedName>
</protein>
<evidence type="ECO:0000256" key="1">
    <source>
        <dbReference type="SAM" id="Phobius"/>
    </source>
</evidence>
<keyword evidence="1" id="KW-0812">Transmembrane</keyword>
<keyword evidence="3" id="KW-1185">Reference proteome</keyword>
<feature type="transmembrane region" description="Helical" evidence="1">
    <location>
        <begin position="6"/>
        <end position="27"/>
    </location>
</feature>
<gene>
    <name evidence="2" type="ORF">J2X11_001250</name>
</gene>
<keyword evidence="1" id="KW-1133">Transmembrane helix</keyword>
<accession>A0ABU1UMK2</accession>
<organism evidence="2 3">
    <name type="scientific">Aeromicrobium panaciterrae</name>
    <dbReference type="NCBI Taxonomy" id="363861"/>
    <lineage>
        <taxon>Bacteria</taxon>
        <taxon>Bacillati</taxon>
        <taxon>Actinomycetota</taxon>
        <taxon>Actinomycetes</taxon>
        <taxon>Propionibacteriales</taxon>
        <taxon>Nocardioidaceae</taxon>
        <taxon>Aeromicrobium</taxon>
    </lineage>
</organism>
<reference evidence="2 3" key="1">
    <citation type="submission" date="2023-07" db="EMBL/GenBank/DDBJ databases">
        <title>Sorghum-associated microbial communities from plants grown in Nebraska, USA.</title>
        <authorList>
            <person name="Schachtman D."/>
        </authorList>
    </citation>
    <scope>NUCLEOTIDE SEQUENCE [LARGE SCALE GENOMIC DNA]</scope>
    <source>
        <strain evidence="2 3">BE248</strain>
    </source>
</reference>
<proteinExistence type="predicted"/>
<dbReference type="EMBL" id="JAVDWH010000001">
    <property type="protein sequence ID" value="MDR7086411.1"/>
    <property type="molecule type" value="Genomic_DNA"/>
</dbReference>
<keyword evidence="1" id="KW-0472">Membrane</keyword>
<sequence>MTSTIWWTIAGATVVTALIKGFGPVVMGGRQLSPRINGVITLMAPALLAALVVTSILADGDRLHVGADFVGVVAGGALMIWTRAGVLTAVLVAAGVTAAIRFFG</sequence>